<organism evidence="3 4">
    <name type="scientific">Miniimonas arenae</name>
    <dbReference type="NCBI Taxonomy" id="676201"/>
    <lineage>
        <taxon>Bacteria</taxon>
        <taxon>Bacillati</taxon>
        <taxon>Actinomycetota</taxon>
        <taxon>Actinomycetes</taxon>
        <taxon>Micrococcales</taxon>
        <taxon>Beutenbergiaceae</taxon>
        <taxon>Miniimonas</taxon>
    </lineage>
</organism>
<dbReference type="SMART" id="SM00014">
    <property type="entry name" value="acidPPc"/>
    <property type="match status" value="1"/>
</dbReference>
<feature type="transmembrane region" description="Helical" evidence="1">
    <location>
        <begin position="67"/>
        <end position="91"/>
    </location>
</feature>
<dbReference type="AlphaFoldDB" id="A0A5C5BA76"/>
<dbReference type="SUPFAM" id="SSF48317">
    <property type="entry name" value="Acid phosphatase/Vanadium-dependent haloperoxidase"/>
    <property type="match status" value="1"/>
</dbReference>
<dbReference type="Gene3D" id="1.20.144.10">
    <property type="entry name" value="Phosphatidic acid phosphatase type 2/haloperoxidase"/>
    <property type="match status" value="1"/>
</dbReference>
<dbReference type="EMBL" id="VENP01000039">
    <property type="protein sequence ID" value="TNU73601.1"/>
    <property type="molecule type" value="Genomic_DNA"/>
</dbReference>
<feature type="transmembrane region" description="Helical" evidence="1">
    <location>
        <begin position="167"/>
        <end position="186"/>
    </location>
</feature>
<dbReference type="RefSeq" id="WP_139987206.1">
    <property type="nucleotide sequence ID" value="NZ_VENP01000039.1"/>
</dbReference>
<reference evidence="3 4" key="1">
    <citation type="submission" date="2019-06" db="EMBL/GenBank/DDBJ databases">
        <title>Draft genome sequence of Miniimonas arenae KCTC 19750T isolated from sea sand.</title>
        <authorList>
            <person name="Park S.-J."/>
        </authorList>
    </citation>
    <scope>NUCLEOTIDE SEQUENCE [LARGE SCALE GENOMIC DNA]</scope>
    <source>
        <strain evidence="3 4">KCTC 19750</strain>
    </source>
</reference>
<feature type="transmembrane region" description="Helical" evidence="1">
    <location>
        <begin position="98"/>
        <end position="121"/>
    </location>
</feature>
<dbReference type="Proteomes" id="UP000313849">
    <property type="component" value="Unassembled WGS sequence"/>
</dbReference>
<keyword evidence="1" id="KW-0472">Membrane</keyword>
<proteinExistence type="predicted"/>
<dbReference type="CDD" id="cd03392">
    <property type="entry name" value="PAP2_like_2"/>
    <property type="match status" value="1"/>
</dbReference>
<comment type="caution">
    <text evidence="3">The sequence shown here is derived from an EMBL/GenBank/DDBJ whole genome shotgun (WGS) entry which is preliminary data.</text>
</comment>
<dbReference type="PANTHER" id="PTHR14969">
    <property type="entry name" value="SPHINGOSINE-1-PHOSPHATE PHOSPHOHYDROLASE"/>
    <property type="match status" value="1"/>
</dbReference>
<evidence type="ECO:0000256" key="1">
    <source>
        <dbReference type="SAM" id="Phobius"/>
    </source>
</evidence>
<dbReference type="OrthoDB" id="5289372at2"/>
<gene>
    <name evidence="3" type="ORF">FH969_10550</name>
</gene>
<sequence length="225" mass="23974">MLAGPPPTAPSRAEVGHAVVRRVLVPAVVLWLVVVGVGFLLVSVLALPEVGVNEALVRARTPVWDTVTAVLSGLGTTEALIGTCVVVVGLVWWRTRRWWFAVVPAIALTVQTAVFLTSSLVVGRERPDVPRLDEAPPTSGFPSGHSGASTAFYVACLLCATRIRTPWLRVLVQVVCALVPLAVGVARMYRGMHFPSDVLAGFAVGITCAVIGWRWLPSTVPSRGR</sequence>
<keyword evidence="1" id="KW-1133">Transmembrane helix</keyword>
<feature type="transmembrane region" description="Helical" evidence="1">
    <location>
        <begin position="23"/>
        <end position="47"/>
    </location>
</feature>
<protein>
    <submittedName>
        <fullName evidence="3">Phosphatase PAP2 family protein</fullName>
    </submittedName>
</protein>
<accession>A0A5C5BA76</accession>
<feature type="domain" description="Phosphatidic acid phosphatase type 2/haloperoxidase" evidence="2">
    <location>
        <begin position="102"/>
        <end position="213"/>
    </location>
</feature>
<keyword evidence="1" id="KW-0812">Transmembrane</keyword>
<name>A0A5C5BA76_9MICO</name>
<feature type="transmembrane region" description="Helical" evidence="1">
    <location>
        <begin position="198"/>
        <end position="216"/>
    </location>
</feature>
<dbReference type="Pfam" id="PF01569">
    <property type="entry name" value="PAP2"/>
    <property type="match status" value="1"/>
</dbReference>
<evidence type="ECO:0000259" key="2">
    <source>
        <dbReference type="SMART" id="SM00014"/>
    </source>
</evidence>
<dbReference type="InterPro" id="IPR000326">
    <property type="entry name" value="PAP2/HPO"/>
</dbReference>
<dbReference type="InterPro" id="IPR036938">
    <property type="entry name" value="PAP2/HPO_sf"/>
</dbReference>
<evidence type="ECO:0000313" key="3">
    <source>
        <dbReference type="EMBL" id="TNU73601.1"/>
    </source>
</evidence>
<keyword evidence="4" id="KW-1185">Reference proteome</keyword>
<feature type="transmembrane region" description="Helical" evidence="1">
    <location>
        <begin position="141"/>
        <end position="160"/>
    </location>
</feature>
<evidence type="ECO:0000313" key="4">
    <source>
        <dbReference type="Proteomes" id="UP000313849"/>
    </source>
</evidence>
<dbReference type="PANTHER" id="PTHR14969:SF13">
    <property type="entry name" value="AT30094P"/>
    <property type="match status" value="1"/>
</dbReference>